<dbReference type="OrthoDB" id="4868247at2"/>
<evidence type="ECO:0000313" key="2">
    <source>
        <dbReference type="EMBL" id="SNR41967.1"/>
    </source>
</evidence>
<dbReference type="EMBL" id="FZNT01000002">
    <property type="protein sequence ID" value="SNR41967.1"/>
    <property type="molecule type" value="Genomic_DNA"/>
</dbReference>
<dbReference type="Proteomes" id="UP000198384">
    <property type="component" value="Unassembled WGS sequence"/>
</dbReference>
<dbReference type="AlphaFoldDB" id="A0A238W6C0"/>
<dbReference type="RefSeq" id="WP_089380635.1">
    <property type="nucleotide sequence ID" value="NZ_FZNT01000002.1"/>
</dbReference>
<gene>
    <name evidence="2" type="ORF">SAMN06265371_102461</name>
</gene>
<keyword evidence="1" id="KW-0472">Membrane</keyword>
<feature type="transmembrane region" description="Helical" evidence="1">
    <location>
        <begin position="6"/>
        <end position="25"/>
    </location>
</feature>
<protein>
    <submittedName>
        <fullName evidence="2">Uncharacterized membrane-anchored protein</fullName>
    </submittedName>
</protein>
<name>A0A238W6C0_9FLAO</name>
<evidence type="ECO:0000256" key="1">
    <source>
        <dbReference type="SAM" id="Phobius"/>
    </source>
</evidence>
<accession>A0A238W6C0</accession>
<organism evidence="2 3">
    <name type="scientific">Lutibacter agarilyticus</name>
    <dbReference type="NCBI Taxonomy" id="1109740"/>
    <lineage>
        <taxon>Bacteria</taxon>
        <taxon>Pseudomonadati</taxon>
        <taxon>Bacteroidota</taxon>
        <taxon>Flavobacteriia</taxon>
        <taxon>Flavobacteriales</taxon>
        <taxon>Flavobacteriaceae</taxon>
        <taxon>Lutibacter</taxon>
    </lineage>
</organism>
<proteinExistence type="predicted"/>
<dbReference type="Pfam" id="PF14345">
    <property type="entry name" value="GDYXXLXY"/>
    <property type="match status" value="1"/>
</dbReference>
<sequence length="161" mass="18256">MKKFKWILILVNLIILVGLFTNSIIKKEAILSNGKLILLELAPVDPRSLMQGDYMQLRYKISEESMLDSISKRGFIVVAADEKGIAQKIRIQPKKTPINTNEYLIEYIAGNMDMNIGAEAFFFEEGQGEKFEKATYGGLMIDDQGNSILMGLYDENLNRIE</sequence>
<keyword evidence="1" id="KW-0812">Transmembrane</keyword>
<evidence type="ECO:0000313" key="3">
    <source>
        <dbReference type="Proteomes" id="UP000198384"/>
    </source>
</evidence>
<dbReference type="InterPro" id="IPR025833">
    <property type="entry name" value="GDYXXLXY"/>
</dbReference>
<keyword evidence="1" id="KW-1133">Transmembrane helix</keyword>
<reference evidence="2" key="1">
    <citation type="submission" date="2017-06" db="EMBL/GenBank/DDBJ databases">
        <authorList>
            <person name="Kim H.J."/>
            <person name="Triplett B.A."/>
        </authorList>
    </citation>
    <scope>NUCLEOTIDE SEQUENCE [LARGE SCALE GENOMIC DNA]</scope>
    <source>
        <strain evidence="2">DSM 29150</strain>
    </source>
</reference>
<keyword evidence="3" id="KW-1185">Reference proteome</keyword>